<reference evidence="2" key="1">
    <citation type="journal article" date="2023" name="Nat. Plants">
        <title>Single-cell RNA sequencing provides a high-resolution roadmap for understanding the multicellular compartmentation of specialized metabolism.</title>
        <authorList>
            <person name="Sun S."/>
            <person name="Shen X."/>
            <person name="Li Y."/>
            <person name="Li Y."/>
            <person name="Wang S."/>
            <person name="Li R."/>
            <person name="Zhang H."/>
            <person name="Shen G."/>
            <person name="Guo B."/>
            <person name="Wei J."/>
            <person name="Xu J."/>
            <person name="St-Pierre B."/>
            <person name="Chen S."/>
            <person name="Sun C."/>
        </authorList>
    </citation>
    <scope>NUCLEOTIDE SEQUENCE [LARGE SCALE GENOMIC DNA]</scope>
</reference>
<sequence length="128" mass="14764">MDKGGRLVYYPFKTISFFPSYSYVCFEIFVKEIKLFSQKMEIISTFLTLMELHLKKYFLEFNSLYCDISLQTPKVDDYNSKVVNDASFVPGLEGQGKSLEKEPSIIREDKSISLSLSSFSLSHEISLK</sequence>
<comment type="caution">
    <text evidence="1">The sequence shown here is derived from an EMBL/GenBank/DDBJ whole genome shotgun (WGS) entry which is preliminary data.</text>
</comment>
<gene>
    <name evidence="1" type="ORF">M9H77_21761</name>
</gene>
<evidence type="ECO:0000313" key="2">
    <source>
        <dbReference type="Proteomes" id="UP001060085"/>
    </source>
</evidence>
<evidence type="ECO:0000313" key="1">
    <source>
        <dbReference type="EMBL" id="KAI5662438.1"/>
    </source>
</evidence>
<dbReference type="Proteomes" id="UP001060085">
    <property type="component" value="Linkage Group LG05"/>
</dbReference>
<accession>A0ACC0ASM9</accession>
<proteinExistence type="predicted"/>
<organism evidence="1 2">
    <name type="scientific">Catharanthus roseus</name>
    <name type="common">Madagascar periwinkle</name>
    <name type="synonym">Vinca rosea</name>
    <dbReference type="NCBI Taxonomy" id="4058"/>
    <lineage>
        <taxon>Eukaryota</taxon>
        <taxon>Viridiplantae</taxon>
        <taxon>Streptophyta</taxon>
        <taxon>Embryophyta</taxon>
        <taxon>Tracheophyta</taxon>
        <taxon>Spermatophyta</taxon>
        <taxon>Magnoliopsida</taxon>
        <taxon>eudicotyledons</taxon>
        <taxon>Gunneridae</taxon>
        <taxon>Pentapetalae</taxon>
        <taxon>asterids</taxon>
        <taxon>lamiids</taxon>
        <taxon>Gentianales</taxon>
        <taxon>Apocynaceae</taxon>
        <taxon>Rauvolfioideae</taxon>
        <taxon>Vinceae</taxon>
        <taxon>Catharanthinae</taxon>
        <taxon>Catharanthus</taxon>
    </lineage>
</organism>
<name>A0ACC0ASM9_CATRO</name>
<keyword evidence="2" id="KW-1185">Reference proteome</keyword>
<protein>
    <submittedName>
        <fullName evidence="1">Uncharacterized protein</fullName>
    </submittedName>
</protein>
<dbReference type="EMBL" id="CM044705">
    <property type="protein sequence ID" value="KAI5662438.1"/>
    <property type="molecule type" value="Genomic_DNA"/>
</dbReference>